<feature type="binding site" evidence="2">
    <location>
        <position position="78"/>
    </location>
    <ligand>
        <name>substrate</name>
    </ligand>
</feature>
<dbReference type="Proteomes" id="UP000886865">
    <property type="component" value="Unassembled WGS sequence"/>
</dbReference>
<feature type="binding site" evidence="2">
    <location>
        <position position="27"/>
    </location>
    <ligand>
        <name>Mg(2+)</name>
        <dbReference type="ChEBI" id="CHEBI:18420"/>
    </ligand>
</feature>
<dbReference type="NCBIfam" id="NF011405">
    <property type="entry name" value="PRK14830.1"/>
    <property type="match status" value="1"/>
</dbReference>
<comment type="function">
    <text evidence="2">Catalyzes the condensation of isopentenyl diphosphate (IPP) with allylic pyrophosphates generating different type of terpenoids.</text>
</comment>
<feature type="binding site" evidence="2">
    <location>
        <position position="76"/>
    </location>
    <ligand>
        <name>substrate</name>
    </ligand>
</feature>
<dbReference type="GO" id="GO:0005829">
    <property type="term" value="C:cytosol"/>
    <property type="evidence" value="ECO:0007669"/>
    <property type="project" value="TreeGrafter"/>
</dbReference>
<dbReference type="EMBL" id="DVJQ01000048">
    <property type="protein sequence ID" value="HIS74473.1"/>
    <property type="molecule type" value="Genomic_DNA"/>
</dbReference>
<gene>
    <name evidence="3" type="ORF">IAA86_05600</name>
</gene>
<dbReference type="GO" id="GO:0000287">
    <property type="term" value="F:magnesium ion binding"/>
    <property type="evidence" value="ECO:0007669"/>
    <property type="project" value="UniProtKB-UniRule"/>
</dbReference>
<comment type="caution">
    <text evidence="2">Lacks conserved residue(s) required for the propagation of feature annotation.</text>
</comment>
<evidence type="ECO:0000256" key="1">
    <source>
        <dbReference type="ARBA" id="ARBA00022679"/>
    </source>
</evidence>
<dbReference type="HAMAP" id="MF_01139">
    <property type="entry name" value="ISPT"/>
    <property type="match status" value="1"/>
</dbReference>
<dbReference type="CDD" id="cd00475">
    <property type="entry name" value="Cis_IPPS"/>
    <property type="match status" value="1"/>
</dbReference>
<feature type="binding site" evidence="2">
    <location>
        <begin position="28"/>
        <end position="31"/>
    </location>
    <ligand>
        <name>substrate</name>
    </ligand>
</feature>
<dbReference type="PANTHER" id="PTHR10291">
    <property type="entry name" value="DEHYDRODOLICHYL DIPHOSPHATE SYNTHASE FAMILY MEMBER"/>
    <property type="match status" value="1"/>
</dbReference>
<protein>
    <recommendedName>
        <fullName evidence="2">Isoprenyl transferase</fullName>
        <ecNumber evidence="2">2.5.1.-</ecNumber>
    </recommendedName>
</protein>
<dbReference type="PROSITE" id="PS01066">
    <property type="entry name" value="UPP_SYNTHASE"/>
    <property type="match status" value="1"/>
</dbReference>
<dbReference type="EC" id="2.5.1.-" evidence="2"/>
<feature type="binding site" evidence="2">
    <location>
        <begin position="197"/>
        <end position="199"/>
    </location>
    <ligand>
        <name>substrate</name>
    </ligand>
</feature>
<dbReference type="Gene3D" id="3.40.1180.10">
    <property type="entry name" value="Decaprenyl diphosphate synthase-like"/>
    <property type="match status" value="1"/>
</dbReference>
<feature type="active site" description="Proton acceptor" evidence="2">
    <location>
        <position position="75"/>
    </location>
</feature>
<dbReference type="GO" id="GO:0016094">
    <property type="term" value="P:polyprenol biosynthetic process"/>
    <property type="evidence" value="ECO:0007669"/>
    <property type="project" value="TreeGrafter"/>
</dbReference>
<comment type="cofactor">
    <cofactor evidence="2">
        <name>Mg(2+)</name>
        <dbReference type="ChEBI" id="CHEBI:18420"/>
    </cofactor>
    <text evidence="2">Binds 2 magnesium ions per subunit.</text>
</comment>
<feature type="binding site" evidence="2">
    <location>
        <position position="44"/>
    </location>
    <ligand>
        <name>substrate</name>
    </ligand>
</feature>
<proteinExistence type="inferred from homology"/>
<dbReference type="InterPro" id="IPR018520">
    <property type="entry name" value="UPP_synth-like_CS"/>
</dbReference>
<dbReference type="PANTHER" id="PTHR10291:SF0">
    <property type="entry name" value="DEHYDRODOLICHYL DIPHOSPHATE SYNTHASE 2"/>
    <property type="match status" value="1"/>
</dbReference>
<comment type="subunit">
    <text evidence="2">Homodimer.</text>
</comment>
<comment type="similarity">
    <text evidence="2">Belongs to the UPP synthase family.</text>
</comment>
<feature type="binding site" evidence="2">
    <location>
        <position position="32"/>
    </location>
    <ligand>
        <name>substrate</name>
    </ligand>
</feature>
<accession>A0A9D1FIS5</accession>
<evidence type="ECO:0000313" key="4">
    <source>
        <dbReference type="Proteomes" id="UP000886865"/>
    </source>
</evidence>
<organism evidence="3 4">
    <name type="scientific">Candidatus Galligastranaerophilus intestinavium</name>
    <dbReference type="NCBI Taxonomy" id="2840836"/>
    <lineage>
        <taxon>Bacteria</taxon>
        <taxon>Candidatus Galligastranaerophilus</taxon>
    </lineage>
</organism>
<name>A0A9D1FIS5_9BACT</name>
<dbReference type="SUPFAM" id="SSF64005">
    <property type="entry name" value="Undecaprenyl diphosphate synthase"/>
    <property type="match status" value="1"/>
</dbReference>
<dbReference type="GO" id="GO:0008834">
    <property type="term" value="F:ditrans,polycis-undecaprenyl-diphosphate synthase [(2E,6E)-farnesyl-diphosphate specific] activity"/>
    <property type="evidence" value="ECO:0007669"/>
    <property type="project" value="TreeGrafter"/>
</dbReference>
<reference evidence="3" key="1">
    <citation type="submission" date="2020-10" db="EMBL/GenBank/DDBJ databases">
        <authorList>
            <person name="Gilroy R."/>
        </authorList>
    </citation>
    <scope>NUCLEOTIDE SEQUENCE</scope>
    <source>
        <strain evidence="3">CHK152-2871</strain>
    </source>
</reference>
<sequence>MLQTLEKNEIKDIVEQTKLKHIAIIMDGNRRWAKKNMLPSAMGHKKGVEALKKTLKAAHKFGVKYLTLYAFSTENWNRKQEEVDFLMNLLANTMKSQLEELNQNNVKLRFIGYLKALNPTLQEILAQAVETTKNNTGVNLQIAINYGARNEIVNAIKDMMYQGVKPEDVNEELVSKFLYTSSVPDPDLLIRTGGEMRISNYLLWQIAYCELYITKTFWPEFDEEALKNSILEFAKRQRRWGG</sequence>
<dbReference type="FunFam" id="3.40.1180.10:FF:000001">
    <property type="entry name" value="(2E,6E)-farnesyl-diphosphate-specific ditrans,polycis-undecaprenyl-diphosphate synthase"/>
    <property type="match status" value="1"/>
</dbReference>
<keyword evidence="1 2" id="KW-0808">Transferase</keyword>
<keyword evidence="2" id="KW-0460">Magnesium</keyword>
<feature type="binding site" evidence="2">
    <location>
        <position position="210"/>
    </location>
    <ligand>
        <name>Mg(2+)</name>
        <dbReference type="ChEBI" id="CHEBI:18420"/>
    </ligand>
</feature>
<dbReference type="Pfam" id="PF01255">
    <property type="entry name" value="Prenyltransf"/>
    <property type="match status" value="1"/>
</dbReference>
<feature type="binding site" evidence="2">
    <location>
        <begin position="72"/>
        <end position="74"/>
    </location>
    <ligand>
        <name>substrate</name>
    </ligand>
</feature>
<feature type="active site" evidence="2">
    <location>
        <position position="27"/>
    </location>
</feature>
<feature type="binding site" evidence="2">
    <location>
        <position position="191"/>
    </location>
    <ligand>
        <name>substrate</name>
    </ligand>
</feature>
<evidence type="ECO:0000313" key="3">
    <source>
        <dbReference type="EMBL" id="HIS74473.1"/>
    </source>
</evidence>
<reference evidence="3" key="2">
    <citation type="journal article" date="2021" name="PeerJ">
        <title>Extensive microbial diversity within the chicken gut microbiome revealed by metagenomics and culture.</title>
        <authorList>
            <person name="Gilroy R."/>
            <person name="Ravi A."/>
            <person name="Getino M."/>
            <person name="Pursley I."/>
            <person name="Horton D.L."/>
            <person name="Alikhan N.F."/>
            <person name="Baker D."/>
            <person name="Gharbi K."/>
            <person name="Hall N."/>
            <person name="Watson M."/>
            <person name="Adriaenssens E.M."/>
            <person name="Foster-Nyarko E."/>
            <person name="Jarju S."/>
            <person name="Secka A."/>
            <person name="Antonio M."/>
            <person name="Oren A."/>
            <person name="Chaudhuri R.R."/>
            <person name="La Ragione R."/>
            <person name="Hildebrand F."/>
            <person name="Pallen M.J."/>
        </authorList>
    </citation>
    <scope>NUCLEOTIDE SEQUENCE</scope>
    <source>
        <strain evidence="3">CHK152-2871</strain>
    </source>
</reference>
<evidence type="ECO:0000256" key="2">
    <source>
        <dbReference type="HAMAP-Rule" id="MF_01139"/>
    </source>
</evidence>
<dbReference type="AlphaFoldDB" id="A0A9D1FIS5"/>
<dbReference type="GO" id="GO:0030145">
    <property type="term" value="F:manganese ion binding"/>
    <property type="evidence" value="ECO:0007669"/>
    <property type="project" value="TreeGrafter"/>
</dbReference>
<comment type="caution">
    <text evidence="3">The sequence shown here is derived from an EMBL/GenBank/DDBJ whole genome shotgun (WGS) entry which is preliminary data.</text>
</comment>
<dbReference type="InterPro" id="IPR001441">
    <property type="entry name" value="UPP_synth-like"/>
</dbReference>
<dbReference type="InterPro" id="IPR036424">
    <property type="entry name" value="UPP_synth-like_sf"/>
</dbReference>
<keyword evidence="2" id="KW-0479">Metal-binding</keyword>
<dbReference type="NCBIfam" id="TIGR00055">
    <property type="entry name" value="uppS"/>
    <property type="match status" value="1"/>
</dbReference>